<name>A0ABQ7AZM8_BRACR</name>
<comment type="caution">
    <text evidence="1">The sequence shown here is derived from an EMBL/GenBank/DDBJ whole genome shotgun (WGS) entry which is preliminary data.</text>
</comment>
<keyword evidence="2" id="KW-1185">Reference proteome</keyword>
<reference evidence="1 2" key="1">
    <citation type="journal article" date="2020" name="BMC Genomics">
        <title>Intraspecific diversification of the crop wild relative Brassica cretica Lam. using demographic model selection.</title>
        <authorList>
            <person name="Kioukis A."/>
            <person name="Michalopoulou V.A."/>
            <person name="Briers L."/>
            <person name="Pirintsos S."/>
            <person name="Studholme D.J."/>
            <person name="Pavlidis P."/>
            <person name="Sarris P.F."/>
        </authorList>
    </citation>
    <scope>NUCLEOTIDE SEQUENCE [LARGE SCALE GENOMIC DNA]</scope>
    <source>
        <strain evidence="2">cv. PFS-1207/04</strain>
    </source>
</reference>
<protein>
    <submittedName>
        <fullName evidence="1">Uncharacterized protein</fullName>
    </submittedName>
</protein>
<evidence type="ECO:0000313" key="1">
    <source>
        <dbReference type="EMBL" id="KAF3519840.1"/>
    </source>
</evidence>
<dbReference type="Proteomes" id="UP000266723">
    <property type="component" value="Unassembled WGS sequence"/>
</dbReference>
<dbReference type="EMBL" id="QGKV02001556">
    <property type="protein sequence ID" value="KAF3519840.1"/>
    <property type="molecule type" value="Genomic_DNA"/>
</dbReference>
<gene>
    <name evidence="1" type="ORF">DY000_02058600</name>
</gene>
<organism evidence="1 2">
    <name type="scientific">Brassica cretica</name>
    <name type="common">Mustard</name>
    <dbReference type="NCBI Taxonomy" id="69181"/>
    <lineage>
        <taxon>Eukaryota</taxon>
        <taxon>Viridiplantae</taxon>
        <taxon>Streptophyta</taxon>
        <taxon>Embryophyta</taxon>
        <taxon>Tracheophyta</taxon>
        <taxon>Spermatophyta</taxon>
        <taxon>Magnoliopsida</taxon>
        <taxon>eudicotyledons</taxon>
        <taxon>Gunneridae</taxon>
        <taxon>Pentapetalae</taxon>
        <taxon>rosids</taxon>
        <taxon>malvids</taxon>
        <taxon>Brassicales</taxon>
        <taxon>Brassicaceae</taxon>
        <taxon>Brassiceae</taxon>
        <taxon>Brassica</taxon>
    </lineage>
</organism>
<proteinExistence type="predicted"/>
<sequence>MRIHETRVHRKNYVPTENIPRTLPTQSVPRLIDDSSSYTLIPNKLLEIGMSLMELNRSSGEFIVREVNNVSEILFNPPVVEAINAKHKMLLNPAFQCNEDGSDTTKEMLLPFHLPDVSIEFGTSDISQLTLFKLKFMSWMKCNAIYPDSQCYPYAEFPTSFVWDKKIRDWRP</sequence>
<accession>A0ABQ7AZM8</accession>
<evidence type="ECO:0000313" key="2">
    <source>
        <dbReference type="Proteomes" id="UP000266723"/>
    </source>
</evidence>